<sequence length="516" mass="54225">MSRRVAIAGFLHESNSFAPTPATFERFLEGGGHLPLSRGAEILERCPGVNIGAAGAVDFGQAAGWELVPLLWTVAIPSAPVERETFETILGELIARLEAAGPLDGVYLDLHGAMVCEHLDDGEGEILARVRAAVGPDVPVAATLDLHGNVTARMVEMADVLVAYRTYPHVDMAESGHRTAEQLERLMDRRGAGLAPFAKAFRQLPFLIPIPWQSTELEPARDLYVRVAQAETGVDGVTSTSFLMGFPAADFEDCRGCVLAYAGDQSAAAAAADALLSQIVSREAEFQGLAHDPDECVALAMSLAANATRPVVIADTQDNPGAGGDSNTAGMLAALIAADAQDAALGLMVDPEAAQLAHAAGEGADVTLTLGGKSGVAGDEPLTATYRVERLSDGQFMAKGPFFGATHMDLGPSACLRIGGVRVVLASRKVQMADQEMYRYVGIEPTAQKILVNKSSVHFRADFTPIAQTILVARAPGPMALLAQDLPFRRLAKGVRLSPCGPAFVPARLEVADAAS</sequence>
<evidence type="ECO:0000313" key="4">
    <source>
        <dbReference type="EMBL" id="MFD1694180.1"/>
    </source>
</evidence>
<feature type="domain" description="Microcystin LR degradation protein MlrC N-terminal" evidence="3">
    <location>
        <begin position="4"/>
        <end position="301"/>
    </location>
</feature>
<name>A0ABW4JQP3_9HYPH</name>
<keyword evidence="1" id="KW-0482">Metalloprotease</keyword>
<dbReference type="InterPro" id="IPR009197">
    <property type="entry name" value="MlrC"/>
</dbReference>
<comment type="similarity">
    <text evidence="1">Belongs to the peptidase M81 family.</text>
</comment>
<dbReference type="InterPro" id="IPR010799">
    <property type="entry name" value="MlrC_C"/>
</dbReference>
<feature type="domain" description="Microcystin LR degradation protein MlrC C-terminal" evidence="2">
    <location>
        <begin position="313"/>
        <end position="490"/>
    </location>
</feature>
<dbReference type="Proteomes" id="UP001597327">
    <property type="component" value="Unassembled WGS sequence"/>
</dbReference>
<dbReference type="Pfam" id="PF07171">
    <property type="entry name" value="MlrC_C"/>
    <property type="match status" value="1"/>
</dbReference>
<dbReference type="InterPro" id="IPR015995">
    <property type="entry name" value="MlrC_N"/>
</dbReference>
<gene>
    <name evidence="4" type="ORF">ACFSC7_01540</name>
</gene>
<comment type="caution">
    <text evidence="4">The sequence shown here is derived from an EMBL/GenBank/DDBJ whole genome shotgun (WGS) entry which is preliminary data.</text>
</comment>
<evidence type="ECO:0000259" key="3">
    <source>
        <dbReference type="Pfam" id="PF07364"/>
    </source>
</evidence>
<organism evidence="4 5">
    <name type="scientific">Roseibium aestuarii</name>
    <dbReference type="NCBI Taxonomy" id="2600299"/>
    <lineage>
        <taxon>Bacteria</taxon>
        <taxon>Pseudomonadati</taxon>
        <taxon>Pseudomonadota</taxon>
        <taxon>Alphaproteobacteria</taxon>
        <taxon>Hyphomicrobiales</taxon>
        <taxon>Stappiaceae</taxon>
        <taxon>Roseibium</taxon>
    </lineage>
</organism>
<keyword evidence="1" id="KW-0645">Protease</keyword>
<dbReference type="PROSITE" id="PS00959">
    <property type="entry name" value="HISTONE_H3_2"/>
    <property type="match status" value="1"/>
</dbReference>
<comment type="cofactor">
    <cofactor evidence="1">
        <name>Zn(2+)</name>
        <dbReference type="ChEBI" id="CHEBI:29105"/>
    </cofactor>
    <text evidence="1">Binds 1 zinc ion per subunit.</text>
</comment>
<dbReference type="Pfam" id="PF07364">
    <property type="entry name" value="DUF1485"/>
    <property type="match status" value="1"/>
</dbReference>
<reference evidence="5" key="1">
    <citation type="journal article" date="2019" name="Int. J. Syst. Evol. Microbiol.">
        <title>The Global Catalogue of Microorganisms (GCM) 10K type strain sequencing project: providing services to taxonomists for standard genome sequencing and annotation.</title>
        <authorList>
            <consortium name="The Broad Institute Genomics Platform"/>
            <consortium name="The Broad Institute Genome Sequencing Center for Infectious Disease"/>
            <person name="Wu L."/>
            <person name="Ma J."/>
        </authorList>
    </citation>
    <scope>NUCLEOTIDE SEQUENCE [LARGE SCALE GENOMIC DNA]</scope>
    <source>
        <strain evidence="5">JCM 3369</strain>
    </source>
</reference>
<keyword evidence="5" id="KW-1185">Reference proteome</keyword>
<protein>
    <recommendedName>
        <fullName evidence="1">Microcystinase C</fullName>
        <shortName evidence="1">MlrC</shortName>
    </recommendedName>
</protein>
<dbReference type="EMBL" id="JBHUFA010000001">
    <property type="protein sequence ID" value="MFD1694180.1"/>
    <property type="molecule type" value="Genomic_DNA"/>
</dbReference>
<keyword evidence="1" id="KW-0378">Hydrolase</keyword>
<dbReference type="RefSeq" id="WP_149891942.1">
    <property type="nucleotide sequence ID" value="NZ_JBHUFA010000001.1"/>
</dbReference>
<dbReference type="PIRSF" id="PIRSF012702">
    <property type="entry name" value="UCP012702"/>
    <property type="match status" value="1"/>
</dbReference>
<evidence type="ECO:0000259" key="2">
    <source>
        <dbReference type="Pfam" id="PF07171"/>
    </source>
</evidence>
<comment type="function">
    <text evidence="1">Involved in peptidolytic degradation of cyclic heptapeptide hepatotoxin microcystin (MC).</text>
</comment>
<evidence type="ECO:0000256" key="1">
    <source>
        <dbReference type="PIRNR" id="PIRNR012702"/>
    </source>
</evidence>
<dbReference type="InterPro" id="IPR000164">
    <property type="entry name" value="Histone_H3/CENP-A"/>
</dbReference>
<proteinExistence type="inferred from homology"/>
<accession>A0ABW4JQP3</accession>
<keyword evidence="1" id="KW-0479">Metal-binding</keyword>
<evidence type="ECO:0000313" key="5">
    <source>
        <dbReference type="Proteomes" id="UP001597327"/>
    </source>
</evidence>